<dbReference type="KEGG" id="sdyn:Mal52_45790"/>
<accession>A0A517ZUD1</accession>
<feature type="transmembrane region" description="Helical" evidence="2">
    <location>
        <begin position="452"/>
        <end position="472"/>
    </location>
</feature>
<evidence type="ECO:0000313" key="4">
    <source>
        <dbReference type="Proteomes" id="UP000319383"/>
    </source>
</evidence>
<keyword evidence="2" id="KW-0472">Membrane</keyword>
<keyword evidence="2" id="KW-0812">Transmembrane</keyword>
<feature type="compositionally biased region" description="Polar residues" evidence="1">
    <location>
        <begin position="430"/>
        <end position="446"/>
    </location>
</feature>
<dbReference type="Proteomes" id="UP000319383">
    <property type="component" value="Chromosome"/>
</dbReference>
<dbReference type="EMBL" id="CP036276">
    <property type="protein sequence ID" value="QDU46082.1"/>
    <property type="molecule type" value="Genomic_DNA"/>
</dbReference>
<keyword evidence="2" id="KW-1133">Transmembrane helix</keyword>
<dbReference type="AlphaFoldDB" id="A0A517ZUD1"/>
<evidence type="ECO:0000256" key="1">
    <source>
        <dbReference type="SAM" id="MobiDB-lite"/>
    </source>
</evidence>
<organism evidence="3 4">
    <name type="scientific">Symmachiella dynata</name>
    <dbReference type="NCBI Taxonomy" id="2527995"/>
    <lineage>
        <taxon>Bacteria</taxon>
        <taxon>Pseudomonadati</taxon>
        <taxon>Planctomycetota</taxon>
        <taxon>Planctomycetia</taxon>
        <taxon>Planctomycetales</taxon>
        <taxon>Planctomycetaceae</taxon>
        <taxon>Symmachiella</taxon>
    </lineage>
</organism>
<reference evidence="3 4" key="1">
    <citation type="submission" date="2019-02" db="EMBL/GenBank/DDBJ databases">
        <title>Deep-cultivation of Planctomycetes and their phenomic and genomic characterization uncovers novel biology.</title>
        <authorList>
            <person name="Wiegand S."/>
            <person name="Jogler M."/>
            <person name="Boedeker C."/>
            <person name="Pinto D."/>
            <person name="Vollmers J."/>
            <person name="Rivas-Marin E."/>
            <person name="Kohn T."/>
            <person name="Peeters S.H."/>
            <person name="Heuer A."/>
            <person name="Rast P."/>
            <person name="Oberbeckmann S."/>
            <person name="Bunk B."/>
            <person name="Jeske O."/>
            <person name="Meyerdierks A."/>
            <person name="Storesund J.E."/>
            <person name="Kallscheuer N."/>
            <person name="Luecker S."/>
            <person name="Lage O.M."/>
            <person name="Pohl T."/>
            <person name="Merkel B.J."/>
            <person name="Hornburger P."/>
            <person name="Mueller R.-W."/>
            <person name="Bruemmer F."/>
            <person name="Labrenz M."/>
            <person name="Spormann A.M."/>
            <person name="Op den Camp H."/>
            <person name="Overmann J."/>
            <person name="Amann R."/>
            <person name="Jetten M.S.M."/>
            <person name="Mascher T."/>
            <person name="Medema M.H."/>
            <person name="Devos D.P."/>
            <person name="Kaster A.-K."/>
            <person name="Ovreas L."/>
            <person name="Rohde M."/>
            <person name="Galperin M.Y."/>
            <person name="Jogler C."/>
        </authorList>
    </citation>
    <scope>NUCLEOTIDE SEQUENCE [LARGE SCALE GENOMIC DNA]</scope>
    <source>
        <strain evidence="3 4">Mal52</strain>
    </source>
</reference>
<evidence type="ECO:0000256" key="2">
    <source>
        <dbReference type="SAM" id="Phobius"/>
    </source>
</evidence>
<feature type="compositionally biased region" description="Acidic residues" evidence="1">
    <location>
        <begin position="388"/>
        <end position="400"/>
    </location>
</feature>
<sequence>MMPISNALGPLSMYNSESATYLITRRQRDLFPEMACMLRRFCNKRLRLTARILCCAVCVAFCLAPETATACKYSVRDVGFVDLSSQPYRLYCFLDGESHASFAAEFLKTAKSRFADSNVIAEVVDVVANPDHPALKYRPATTAIDSPELVLVAPESDLPPLPLDVPVATMGDELTRLVASPLRDQIWNSIVEAYAVVVVIEGGSPEENRRAADAGSFAIKQLNGIMSKMDKPVDTPPKLLIVSAEQAAREPVLLWSWGLSAEDRKEPAVVTLFGRGRQLGPVVAGSDISGTELFETLALVGKSCECELDRSWMQGPMFPHAWDINRQADVTRALGFDAENPLIKVEISRIIARGDQNRSAKDAVDAIAIDPLLGYGEFDVDTVSIDESPLEEAPLDEDQTDSVSPVEETVEKPSTAEVSAAAVDAKPNPITATESPVAQPEETSSLATRDTAVITTVLLCIVAIGGGLFLLYRRQGQA</sequence>
<proteinExistence type="predicted"/>
<name>A0A517ZUD1_9PLAN</name>
<protein>
    <submittedName>
        <fullName evidence="3">Uncharacterized protein</fullName>
    </submittedName>
</protein>
<feature type="region of interest" description="Disordered" evidence="1">
    <location>
        <begin position="388"/>
        <end position="446"/>
    </location>
</feature>
<gene>
    <name evidence="3" type="ORF">Mal52_45790</name>
</gene>
<evidence type="ECO:0000313" key="3">
    <source>
        <dbReference type="EMBL" id="QDU46082.1"/>
    </source>
</evidence>
<keyword evidence="4" id="KW-1185">Reference proteome</keyword>